<proteinExistence type="predicted"/>
<dbReference type="EMBL" id="FUZT01000016">
    <property type="protein sequence ID" value="SKC88066.1"/>
    <property type="molecule type" value="Genomic_DNA"/>
</dbReference>
<evidence type="ECO:0000313" key="2">
    <source>
        <dbReference type="Proteomes" id="UP000190285"/>
    </source>
</evidence>
<dbReference type="GO" id="GO:0016853">
    <property type="term" value="F:isomerase activity"/>
    <property type="evidence" value="ECO:0007669"/>
    <property type="project" value="UniProtKB-KW"/>
</dbReference>
<dbReference type="AlphaFoldDB" id="A0A1T5MIJ6"/>
<dbReference type="STRING" id="36842.SAMN02194393_04815"/>
<dbReference type="RefSeq" id="WP_079495348.1">
    <property type="nucleotide sequence ID" value="NZ_FUZT01000016.1"/>
</dbReference>
<dbReference type="InterPro" id="IPR011060">
    <property type="entry name" value="RibuloseP-bd_barrel"/>
</dbReference>
<reference evidence="1 2" key="1">
    <citation type="submission" date="2017-02" db="EMBL/GenBank/DDBJ databases">
        <authorList>
            <person name="Peterson S.W."/>
        </authorList>
    </citation>
    <scope>NUCLEOTIDE SEQUENCE [LARGE SCALE GENOMIC DNA]</scope>
    <source>
        <strain evidence="1 2">M1</strain>
    </source>
</reference>
<evidence type="ECO:0000313" key="1">
    <source>
        <dbReference type="EMBL" id="SKC88066.1"/>
    </source>
</evidence>
<gene>
    <name evidence="1" type="ORF">SAMN02194393_04815</name>
</gene>
<keyword evidence="1" id="KW-0413">Isomerase</keyword>
<name>A0A1T5MIJ6_9FIRM</name>
<dbReference type="OrthoDB" id="9794183at2"/>
<dbReference type="Gene3D" id="3.20.20.70">
    <property type="entry name" value="Aldolase class I"/>
    <property type="match status" value="1"/>
</dbReference>
<accession>A0A1T5MIJ6</accession>
<organism evidence="1 2">
    <name type="scientific">Maledivibacter halophilus</name>
    <dbReference type="NCBI Taxonomy" id="36842"/>
    <lineage>
        <taxon>Bacteria</taxon>
        <taxon>Bacillati</taxon>
        <taxon>Bacillota</taxon>
        <taxon>Clostridia</taxon>
        <taxon>Peptostreptococcales</taxon>
        <taxon>Caminicellaceae</taxon>
        <taxon>Maledivibacter</taxon>
    </lineage>
</organism>
<dbReference type="SUPFAM" id="SSF51366">
    <property type="entry name" value="Ribulose-phoshate binding barrel"/>
    <property type="match status" value="1"/>
</dbReference>
<sequence length="227" mass="25172">MKTELLVMLVQNDRTVENAIELFKNAKDLPVKHWGFKDVGLEKNKMIQLVKEMKDAGKTTYLEIMSQDEEGGLQSAQLAIDCGFDVAIGTVYSDSINFLLKNSSTKYYPFTGRLEGHPATLVGSVNEIIEHGKMMQSKGVDGLTLSTYRFVGDHKELIEAIGKEIEVPIISAGSINSFERIDELSKAGIWGVTIGSGFFKKEFLPEGTFNENIEAVVKWINNSSEAK</sequence>
<keyword evidence="2" id="KW-1185">Reference proteome</keyword>
<dbReference type="InterPro" id="IPR013785">
    <property type="entry name" value="Aldolase_TIM"/>
</dbReference>
<dbReference type="Proteomes" id="UP000190285">
    <property type="component" value="Unassembled WGS sequence"/>
</dbReference>
<protein>
    <submittedName>
        <fullName evidence="1">1-(5-phosphoribosyl)-5-[(5-phosphoribosylamino)methylideneamino] imidazole-4-carboxamide isomerase</fullName>
    </submittedName>
</protein>